<keyword evidence="3" id="KW-0433">Leucine-rich repeat</keyword>
<dbReference type="Gene3D" id="3.80.10.10">
    <property type="entry name" value="Ribonuclease Inhibitor"/>
    <property type="match status" value="1"/>
</dbReference>
<dbReference type="GO" id="GO:0005576">
    <property type="term" value="C:extracellular region"/>
    <property type="evidence" value="ECO:0007669"/>
    <property type="project" value="UniProtKB-SubCell"/>
</dbReference>
<dbReference type="SUPFAM" id="SSF52058">
    <property type="entry name" value="L domain-like"/>
    <property type="match status" value="1"/>
</dbReference>
<dbReference type="SMART" id="SM00369">
    <property type="entry name" value="LRR_TYP"/>
    <property type="match status" value="3"/>
</dbReference>
<dbReference type="Pfam" id="PF13855">
    <property type="entry name" value="LRR_8"/>
    <property type="match status" value="1"/>
</dbReference>
<gene>
    <name evidence="7" type="primary">cya_3</name>
    <name evidence="7" type="ORF">Enr13x_71330</name>
</gene>
<dbReference type="Gene3D" id="2.130.10.130">
    <property type="entry name" value="Integrin alpha, N-terminal"/>
    <property type="match status" value="4"/>
</dbReference>
<proteinExistence type="predicted"/>
<evidence type="ECO:0000313" key="7">
    <source>
        <dbReference type="EMBL" id="QDV47224.1"/>
    </source>
</evidence>
<dbReference type="EMBL" id="CP037423">
    <property type="protein sequence ID" value="QDV47224.1"/>
    <property type="molecule type" value="Genomic_DNA"/>
</dbReference>
<dbReference type="InterPro" id="IPR000601">
    <property type="entry name" value="PKD_dom"/>
</dbReference>
<dbReference type="PROSITE" id="PS00330">
    <property type="entry name" value="HEMOLYSIN_CALCIUM"/>
    <property type="match status" value="11"/>
</dbReference>
<organism evidence="7 8">
    <name type="scientific">Stieleria neptunia</name>
    <dbReference type="NCBI Taxonomy" id="2527979"/>
    <lineage>
        <taxon>Bacteria</taxon>
        <taxon>Pseudomonadati</taxon>
        <taxon>Planctomycetota</taxon>
        <taxon>Planctomycetia</taxon>
        <taxon>Pirellulales</taxon>
        <taxon>Pirellulaceae</taxon>
        <taxon>Stieleria</taxon>
    </lineage>
</organism>
<feature type="compositionally biased region" description="Basic and acidic residues" evidence="5">
    <location>
        <begin position="2365"/>
        <end position="2375"/>
    </location>
</feature>
<dbReference type="InterPro" id="IPR036439">
    <property type="entry name" value="Dockerin_dom_sf"/>
</dbReference>
<dbReference type="InterPro" id="IPR001343">
    <property type="entry name" value="Hemolysn_Ca-bd"/>
</dbReference>
<name>A0A518I2F4_9BACT</name>
<keyword evidence="2" id="KW-0964">Secreted</keyword>
<evidence type="ECO:0000256" key="2">
    <source>
        <dbReference type="ARBA" id="ARBA00022525"/>
    </source>
</evidence>
<dbReference type="CDD" id="cd00146">
    <property type="entry name" value="PKD"/>
    <property type="match status" value="1"/>
</dbReference>
<dbReference type="InterPro" id="IPR028994">
    <property type="entry name" value="Integrin_alpha_N"/>
</dbReference>
<feature type="region of interest" description="Disordered" evidence="5">
    <location>
        <begin position="2335"/>
        <end position="2478"/>
    </location>
</feature>
<reference evidence="7 8" key="1">
    <citation type="submission" date="2019-03" db="EMBL/GenBank/DDBJ databases">
        <title>Deep-cultivation of Planctomycetes and their phenomic and genomic characterization uncovers novel biology.</title>
        <authorList>
            <person name="Wiegand S."/>
            <person name="Jogler M."/>
            <person name="Boedeker C."/>
            <person name="Pinto D."/>
            <person name="Vollmers J."/>
            <person name="Rivas-Marin E."/>
            <person name="Kohn T."/>
            <person name="Peeters S.H."/>
            <person name="Heuer A."/>
            <person name="Rast P."/>
            <person name="Oberbeckmann S."/>
            <person name="Bunk B."/>
            <person name="Jeske O."/>
            <person name="Meyerdierks A."/>
            <person name="Storesund J.E."/>
            <person name="Kallscheuer N."/>
            <person name="Luecker S."/>
            <person name="Lage O.M."/>
            <person name="Pohl T."/>
            <person name="Merkel B.J."/>
            <person name="Hornburger P."/>
            <person name="Mueller R.-W."/>
            <person name="Bruemmer F."/>
            <person name="Labrenz M."/>
            <person name="Spormann A.M."/>
            <person name="Op den Camp H."/>
            <person name="Overmann J."/>
            <person name="Amann R."/>
            <person name="Jetten M.S.M."/>
            <person name="Mascher T."/>
            <person name="Medema M.H."/>
            <person name="Devos D.P."/>
            <person name="Kaster A.-K."/>
            <person name="Ovreas L."/>
            <person name="Rohde M."/>
            <person name="Galperin M.Y."/>
            <person name="Jogler C."/>
        </authorList>
    </citation>
    <scope>NUCLEOTIDE SEQUENCE [LARGE SCALE GENOMIC DNA]</scope>
    <source>
        <strain evidence="7 8">Enr13</strain>
    </source>
</reference>
<dbReference type="KEGG" id="snep:Enr13x_71330"/>
<feature type="region of interest" description="Disordered" evidence="5">
    <location>
        <begin position="4407"/>
        <end position="4429"/>
    </location>
</feature>
<dbReference type="SUPFAM" id="SSF49299">
    <property type="entry name" value="PKD domain"/>
    <property type="match status" value="1"/>
</dbReference>
<keyword evidence="8" id="KW-1185">Reference proteome</keyword>
<dbReference type="SUPFAM" id="SSF51120">
    <property type="entry name" value="beta-Roll"/>
    <property type="match status" value="9"/>
</dbReference>
<dbReference type="GO" id="GO:0000272">
    <property type="term" value="P:polysaccharide catabolic process"/>
    <property type="evidence" value="ECO:0007669"/>
    <property type="project" value="InterPro"/>
</dbReference>
<dbReference type="InterPro" id="IPR050557">
    <property type="entry name" value="RTX_toxin/Mannuronan_C5-epim"/>
</dbReference>
<dbReference type="GO" id="GO:0005509">
    <property type="term" value="F:calcium ion binding"/>
    <property type="evidence" value="ECO:0007669"/>
    <property type="project" value="InterPro"/>
</dbReference>
<dbReference type="PROSITE" id="PS51450">
    <property type="entry name" value="LRR"/>
    <property type="match status" value="2"/>
</dbReference>
<dbReference type="InterPro" id="IPR013783">
    <property type="entry name" value="Ig-like_fold"/>
</dbReference>
<dbReference type="InterPro" id="IPR008969">
    <property type="entry name" value="CarboxyPept-like_regulatory"/>
</dbReference>
<evidence type="ECO:0000256" key="4">
    <source>
        <dbReference type="ARBA" id="ARBA00022737"/>
    </source>
</evidence>
<dbReference type="Gene3D" id="2.150.10.10">
    <property type="entry name" value="Serralysin-like metalloprotease, C-terminal"/>
    <property type="match status" value="10"/>
</dbReference>
<feature type="compositionally biased region" description="Basic and acidic residues" evidence="5">
    <location>
        <begin position="2387"/>
        <end position="2402"/>
    </location>
</feature>
<sequence length="6304" mass="660818">MLLRRHRRRRHTSDLTNRRRKIEKLEARQLLAGDLISPEKNQELRDGLGALAVADGGFAQHVESAPLLSRPLAALGRSFNQGLDFSAKLTSEFVTPLTSYLQASGAVTTDDVVGFLENQSAVVAPATGAILGTELVFDTTVYLQQTVDYRPDFGSSADGVGLSFDESMSSAEFGVTLALQFGVDAGGEFFTKIGRLDFSVVDAAEVTATGAVPEFAAIDRDITFTLTINDASNVTATLPANTAGNVTPLVDRLNAALRQPLMDAGFSGALTAVDAGGRLGFRGVSPSVQRIALSGDSGLALLGFPPHSEDTKTFLPEIEYGLLSLESDAGGLAIAGVATVSADTGNDDRLSTSELAGTPQLTATSSGFIRGEFDVRPSTDLLLDGSPVIAATSGTLFRGEPVTMALESFGSLDALHHQTTEALRQGFAAITQFGARLEAETPLANAMPALESTFADSADLDGVLRDKLQSKVEALLAANPRPTWNEVADSLQTDGMTVTRSSSDQLLSLNVHVKNDPAPKTHRLVLGDEIVDAGLTASEDLPEVDLNSSTDWQLQIEIDRRQTASPLDAFAVRFDDAKNQFTANDSVSFGANVGFLGVSASGSVNMDATLQNRIGQSGESVSAARLLGESFETLVTALTLGDFDINLGLSGTVGNQTLVDGSTILDLAGAAVFAGQSQPQLVLAPDGGLQDFANVSAEDLASGIEQLGGWLGDFAQEKLSGNLPLADTLRYADLVKWKDVFDELIVSKLVGDEGRLAFSNAQELDALDFGASAGISNPNYEPATKTLTVDVDFSKAFSLGTDDALEFNFEIGDFVGFEAAGEVTFTPTVNGSFRLGIDMRPLGAGDAATTISSATTLVALGIETEAGHDVTIRLRDGSEFAVDFDGAVDLDDVVARLENAAPTLPDGSPKLTASLREENGITVGLQLTDRSVDEGAEFAVRAAGDSLTGFLLGILGEFTATEDAQGPAVIEGLPLHGDTIADHVFAESIAGAPIASGTVAMQSEGFSATANLGFTEVSIDGGQLLDQAGVPSHVSTSVALPQPRMTLAEMFAGLQSTIETNVDGLIEFTLPVFGSVGGNDYGSSGESFTATIADFSGDIQAALSGSIDSVLDALSDVDAADILSGLIDGLERLLSVDSITLPILNVDLPDVAGLRGLLTDLTDAIKSIGSTTLDVLSDGVNQIARAGALTSNLDIPEIDFPEFDISLPNLLDFFSSVSDLTPINDPGGEDDGKFSLQDLQHIFADTLDFEVSMPDIHVPAEDFEDFLSGVSTILDTLQLSGPGSLQGLESKLEQVTGLPADAIGLVIDTSNSPAISVRFDLMLDKMVQAKYPVSVGLDDLGLGGIGDLVDVGATSEVMLSAAAVATLALGVQINSGGVKPFLYTDPADPNSTKLTLRAGASASDIDFEASLGPFGIGVVDGVAGIGIPGAFPTDPLSPATFELAFNDADGRYFFLDESLDLTTTATGGAFVRLPIEAPLGTAPINLQIDVADLTNPVLQFGLWDASFDNPVDLNADSVFDAEDVKQAFQDKIDAIGDIGDNLLSLVGGWEGAFDLLIETMKGDVLGVPLPIIGDALADEADFLVDIKESVLSHVSNLADQGATKVAEGLFAALGPDGLNLLADLSGDSLISIADVIVVTSGDQVDFDILLSKAIDTIDVPVDFDLGLPGLNFDIDAEVQLDFGFEFRLGFGVSKTEGFYFDTADSGLTVSFDATIPEIDASGQLALLGINATKGAGETRFDGDFFVTFVDPSGGNTLTLSEMFAGGFSDVVDHELVASATTDLLLTASVGDSKILPSLRTNLRVDWGFGSRLAAPDAPTNTRFTPTTNEPLKVNFENVQMNLGEFFGGFVGEVLGQVQDVLEPIQPVIDVLEQRLPVISDLAGRDVTLVDIATTFGNARVKPFLDSVINVNDLITSLPGPDAFDTSNQWVALGQFSVAADALGAYSPGAATDDTIRKELKIGSFSEEPVLDSIGTGSTPGGGFKSNLSKTASVLSFPLLEKPSTAFKLLLGKDVDLFLFDAPKLEVDFNYNQSFPTPIPGLFANFGGRITAGADFAFGYDTSGINQFFQSGDLARLADGFFVSDRLNPDGTGTDVAEVYLRGSLTAGASLNVLIAEAGVNGGVFANVEFNLHDNNNDGRVRATEQLENLSLSPIHVFDVGGKVQAGLDAYYRVLFVSDEFQIARVTLADFDLSRNNPELALAALTSRSGDELTLKFTSGDDNYRVLAGSQPGSIVVQGQGMRTGDILGVTSIRGNAGAGNDELTIANAVTIPVMIDGGAGNDALTAGGGVTTFYGGDGNDTLTGGSQDDLLVGGDGNDLLTGGVGNDTLEGGAGADYLDGGKNEDSLRGGSGDDQLLGGDGADDVDGHDGADRIKGGRGNDTLRGGSADDRIEGGLGDDRIEGGSGNDLLLGQSGMDNIDGGDDDDTVVGGGQNDVLSGGAGNDDLDGGSGDDLIRGDAGNDSLRGGSGVDEIDGGAGDDLLVADEDASGSSVLPGHVLRGGSGNDTVYGSLGNDFIDAGAGNDVVDGLAGDDVIVGGLGDDDLSGGLGNDLVWGGIATHDASYFSLSDPSLFEKPSRYDEATALVDGATGTPGYSNYVLPIELFVPTILGGQSVGGIAADGRDLIRGDQGTDWLFGGSDADRILGGQGNDYIDGGSGNDSDLFGEAGDDVVRGGEGADVLHGGPGIDQLYGDAGRDTLYGGSGDAGGSTDGQRLFGGDDSDSLYAWAATTTADDAKGDQLFGGNGSDFLYGNLRSELLFGESGADYISGDWAVGPNVSRNPDAAIVGADDTLIGGSGQDQMYGGGGNDLLRGGGDGDWLEGQDGNDTLLGGEGIDFLVLDVDPGYQVTGGDMFNGHGEVDDDNATDVMLIQGTSANDDVRISAAPGGQMKVVYNGAELIANWADTQGPLVEQIRIDGGVGDDRIEFVQGAEALDVAALLTRSRDWVSTISGGPGNDTLIGSAGRDRIDGGRGDDLISGFAGDDRLWGDDGNGSVTDHDVIFAGQGNDDVLGGQGTNQLYAWSSDPGPVGSEDFGVFETAGGQQVLEDTGLNRIIGGPGDDELFGGTGLDLLYGAGGNNQLYTRTGMPFESLDSGDANDEWKVYARTTGQVWYVGGTNAADEISVDFVTEPGILLGHHLVTRLTRNGELTSFDAQVRLDFRATDDDGNLIWDPDTVFSADGLLSDDPFARGEALNEKFSDAETLSRLLPPEDDFRAIIIDALGGDDIINVGPTVQKTVWVDAGEGDDRVLIASGRAILIDQTDEIGNRNDDRDGAYPLMGPAVIVGTRDVLSPTGILREDASFYLIVNELEDHVLVEVPASVTNGDAIGTEPNESIDDLIEDINRQLGLTAASGLVIATRAIGSRIALSTTSLAEDTSLSISIPLIDPARGWLRLPAAATAAPTSLLSSSATYTGLTIDHPDDVDHYKFSVVVDALVDISIESLGIDDGMTFDLFAGASTTAETPVAGGYDLTAGVEYTLRVESNSATTIYELSFDFPGNASPSLLDLGAIVEFERRDVIFGGPGNDVLQGGPGEDFIFGGPGNDVLTGGDDRGASDLLFGQDGNDTFQTSPDFLPTLAGTTTTFLPTQSDRYAGAAGDDRVVFLGGDFDTTNRPINDFAAVRFNPLLNRYEISTLVWDTANQEFAKSATGSESTFGTLLRKFHFFAATDVEGLEVDLGAGDDTWHAGGETPFVFPGDGTGAAWGIQEGDVQVGASLFRDIHVVGGQGNDRLLGGPVGERLDGDEGSDFIAGGAGNDQISGGLGDDILMGGTGITPDDFEFVTRSFGASVNDTFEFAADVTPFLETNAPLNLNFHQGDLVDWYSVSPAAMQQFAGQQTATLTRDMIRIVELESGDLEPLVFSLFYAEATGSEAELSLVPVDELADSPQHYLIRVENRTPDDSAPLNTSRRYAIELLNSFGQTTSVSLSQLTDHEADPRSGFARTAGQIQMIVDGRNLGGQGVVIPVGNFNGDVDSEGNPINDYIVAVQNVVESGEAYTYARLVYGDDGVLDPDAFLGIEGFETSSGTILRLPGHLADPVGVAAPENTVTFVTGNGDLDGDGFGDLVLSTTEPGSNNRVTILFGAASNPDFLDLETEFSRTTAISGFAFSPRSESPVRGAIVGSLNGDAFDDLVVTDADQTRLFAGRPRDDFRATAVTDIVTLDVTPTADAFLRHVSSLGDWDNDGFMDVGILGPDRLKIVFGGSDLSNLMSLDVAGSFGTAHLALAGLLDASSTSDAVISGGSLDHSILVLGNLRSAPDLVTVATQGLRPVDDFTGDGLVDLAASRLIENETVADNTGAPNLHWVTDLWVSDADLDLRGNPADFEGAHRLMFESPDSLYLKPNVAASLPTRLPLFGSVGDINDDGVSDLGIFSQLGRALSVAYGGAVTEVDDGSLSDTHLTAEFASPRLASPSVAQEPSTDPPGFDLQSSSRLRDAVTIEGIQAGNRLSAGRSIGDINGDGIDDVAIEGELVSYVYFGPFELDGIESVEQFANLIIRDRKIAAGSGDLTGDGANDLVLVREEIREVTQNGVLQNRLFSYLEIYSGGFGIDRELDRSSAVFEIELLQGQNLDSGGRAVTTSTSLINWDGIGTAEVLVSFDPALEGARALVLGFGEPNGSQELPLEQADILDWDTDDFVVPAGNRLNPDATVITKAIGDLNGDGRDDLAIASPNLFLRDSDDMPIGRTYLIMGGRTQHRVPGQLDGFFSVVTDSDVVINGVALGQDVFGLGDLNRDGYGDFAISRSLEGAGELEGGLLVYHGDVNFGTFPGAALELTDSYDDAAYRVSRQGASALIHGTAIAGPLYATAGNLFGDEIDLVVGAPSQSIVTLGTNFVIRRDDRGEIVIISDIESAGDVLNNTYGQPLFWDLNLQNLSGATFGDFAGSLADGPLADLNADGLHDLFIGAAGVDGILDGVQPDAGRVYFIPGIDRTFLPNDTAPVTVLENRSGTVVDLGSGQPQVFRSPDPSNADDPFVLGIGETSWFRFTTSGDGQGTTTGGDYLRIKMLTSETDQQQSPITASILDLDGNAYSQNKTITDLRNLPAGTYYLRVERPGSFSSITNIEFEIEFDAPDFGYAYPATDRDRIDGGSGRDLLIGGQGLDVLFGDEGRDRFQAEVVEMFDLDQELGESFVPDTNPSNDVIVGPDVIVFQEGTVDPMLKLAVARALGRVVTTTPDGSQVARQPFYASELAELELLDLSELGLTGTQGIELLVNLRVLDLSGNELTVIPPGLTHLERLDLSDNQITSVEIDGLPNLKQLVLDANPIVDLGTLAGVTVLDDDNVDTYTGTWERFVSEVSSVSESATAWNDDYRVTKGDGTATWSIEATDEMEVFVTWPAVADVDAIVEYAVSYGGAPTTVLVDQSRPPSGPNSSLSGGRTWLSLGRFAPDIASAGGPLQVTLQATSGSIAIADAVRFDSVAPPKLPETAISLLNSPINAYSRDVLLGKIADANPQTVVNVTPNSSRPLITPIDSVTIQQTRIDLTLIGGGFVDADGHAVTFTATSDLPSVTVQVVGSELVLNYPSNLARSPRINVVARDGLGRESQSEFTVDVLGDGIGQIVRGTVFDEEGDPIRGAVIHLVTDSGSVVACTFTDQDGNYRIDGDIGSDRIEVVLPAPLTSNPASVELRDDLGYQYDFDVDPSTIDLDNNGSGDLTLVGNPTLSGGILTLLGGNGEDQYIGENFETTTIWPSLSMTVQSGYTIDLRVKIIDDPVFPEGNRSSMSVLVAPQDSDINGFLLIKKNSVIWNSSPAIMLSTETNTDAFHDFRIVQPPGQADTFYVWRDGKLLNPDALPLTGREFGGFGNRLIMGDNGTGDSGHSKLDHLRIYKGVPFDETMLTRTVDFVVSRSLDLGSDRVVDEGQTQTFQAESNLVLGNYVWRVNGEVLAGESTDTLQWTPPSDGVYQIDVSANEGSGGTGPVYSDQVTVTANNAAPVVTLTASTYLPIAEGSAVTIAATVADAADDSIAKFNWKIQSDTGLGFPVPAAFPPITTISDWVLTLPDEGRYEITLEVTDNDGLVGISEPLVFNVSNIQPNLSAMSVATDDQGSIVVSGSFGDPGFDFHLGMADFGDGTRRPINLQDAPAFSIDHQYKQPGRYEVKVTIDDQDGGTRTETFEVDYQPRVAIDDIQINGGSNDRSQVTSVGVAFNQIVQAPENAFTLRNRDTGQLIESFSYVADHSSGVTAIELTFLPGPSVVTRPGGNSLVDGNYELVVSASGVQSADDRAAQMTRDVVFGEDPTDQFFRLLGDSDGDRDVDGQDYGRFGLTFLKSEGMVGFDAAFDSDGDGDVDGQDYGRFGQQFLKTLPL</sequence>
<dbReference type="InterPro" id="IPR003591">
    <property type="entry name" value="Leu-rich_rpt_typical-subtyp"/>
</dbReference>
<protein>
    <submittedName>
        <fullName evidence="7">Bifunctional hemolysin/adenylate cyclase</fullName>
    </submittedName>
</protein>
<comment type="subcellular location">
    <subcellularLocation>
        <location evidence="1">Secreted</location>
    </subcellularLocation>
</comment>
<dbReference type="InterPro" id="IPR018247">
    <property type="entry name" value="EF_Hand_1_Ca_BS"/>
</dbReference>
<evidence type="ECO:0000256" key="5">
    <source>
        <dbReference type="SAM" id="MobiDB-lite"/>
    </source>
</evidence>
<feature type="domain" description="PKD" evidence="6">
    <location>
        <begin position="6066"/>
        <end position="6115"/>
    </location>
</feature>
<evidence type="ECO:0000259" key="6">
    <source>
        <dbReference type="PROSITE" id="PS50093"/>
    </source>
</evidence>
<dbReference type="PROSITE" id="PS50093">
    <property type="entry name" value="PKD"/>
    <property type="match status" value="1"/>
</dbReference>
<dbReference type="PANTHER" id="PTHR38340">
    <property type="entry name" value="S-LAYER PROTEIN"/>
    <property type="match status" value="1"/>
</dbReference>
<dbReference type="Proteomes" id="UP000319004">
    <property type="component" value="Chromosome"/>
</dbReference>
<dbReference type="OrthoDB" id="9757536at2"/>
<dbReference type="RefSeq" id="WP_145391337.1">
    <property type="nucleotide sequence ID" value="NZ_CP037423.1"/>
</dbReference>
<dbReference type="SMART" id="SM00191">
    <property type="entry name" value="Int_alpha"/>
    <property type="match status" value="4"/>
</dbReference>
<dbReference type="Pfam" id="PF13620">
    <property type="entry name" value="CarboxypepD_reg"/>
    <property type="match status" value="1"/>
</dbReference>
<dbReference type="SUPFAM" id="SSF49464">
    <property type="entry name" value="Carboxypeptidase regulatory domain-like"/>
    <property type="match status" value="1"/>
</dbReference>
<dbReference type="InterPro" id="IPR013519">
    <property type="entry name" value="Int_alpha_beta-p"/>
</dbReference>
<dbReference type="InterPro" id="IPR001611">
    <property type="entry name" value="Leu-rich_rpt"/>
</dbReference>
<dbReference type="InterPro" id="IPR035986">
    <property type="entry name" value="PKD_dom_sf"/>
</dbReference>
<dbReference type="Gene3D" id="2.60.40.10">
    <property type="entry name" value="Immunoglobulins"/>
    <property type="match status" value="2"/>
</dbReference>
<dbReference type="InterPro" id="IPR018511">
    <property type="entry name" value="Hemolysin-typ_Ca-bd_CS"/>
</dbReference>
<evidence type="ECO:0000256" key="1">
    <source>
        <dbReference type="ARBA" id="ARBA00004613"/>
    </source>
</evidence>
<dbReference type="PROSITE" id="PS00018">
    <property type="entry name" value="EF_HAND_1"/>
    <property type="match status" value="1"/>
</dbReference>
<keyword evidence="4" id="KW-0677">Repeat</keyword>
<dbReference type="InterPro" id="IPR011049">
    <property type="entry name" value="Serralysin-like_metalloprot_C"/>
</dbReference>
<dbReference type="Pfam" id="PF00353">
    <property type="entry name" value="HemolysinCabind"/>
    <property type="match status" value="17"/>
</dbReference>
<dbReference type="SUPFAM" id="SSF69318">
    <property type="entry name" value="Integrin alpha N-terminal domain"/>
    <property type="match status" value="3"/>
</dbReference>
<dbReference type="InterPro" id="IPR032675">
    <property type="entry name" value="LRR_dom_sf"/>
</dbReference>
<dbReference type="PRINTS" id="PR00313">
    <property type="entry name" value="CABNDNGRPT"/>
</dbReference>
<evidence type="ECO:0000256" key="3">
    <source>
        <dbReference type="ARBA" id="ARBA00022614"/>
    </source>
</evidence>
<dbReference type="Gene3D" id="1.10.1330.10">
    <property type="entry name" value="Dockerin domain"/>
    <property type="match status" value="1"/>
</dbReference>
<evidence type="ECO:0000313" key="8">
    <source>
        <dbReference type="Proteomes" id="UP000319004"/>
    </source>
</evidence>
<accession>A0A518I2F4</accession>
<dbReference type="PANTHER" id="PTHR38340:SF1">
    <property type="entry name" value="S-LAYER PROTEIN"/>
    <property type="match status" value="1"/>
</dbReference>